<dbReference type="AlphaFoldDB" id="A0A089M773"/>
<proteinExistence type="predicted"/>
<evidence type="ECO:0000313" key="2">
    <source>
        <dbReference type="EMBL" id="AIQ69651.1"/>
    </source>
</evidence>
<dbReference type="InterPro" id="IPR036061">
    <property type="entry name" value="CheW-like_dom_sf"/>
</dbReference>
<dbReference type="KEGG" id="pgm:PGRAT_19980"/>
<dbReference type="EMBL" id="CP009287">
    <property type="protein sequence ID" value="AIQ69651.1"/>
    <property type="molecule type" value="Genomic_DNA"/>
</dbReference>
<evidence type="ECO:0000259" key="1">
    <source>
        <dbReference type="PROSITE" id="PS50851"/>
    </source>
</evidence>
<name>A0A089M773_9BACL</name>
<feature type="domain" description="CheW-like" evidence="1">
    <location>
        <begin position="6"/>
        <end position="141"/>
    </location>
</feature>
<sequence>MSTLQKEQYIELAVGQETCAIRIEEVHEIIKMLSITDIPFSRNEVKGVVNLRGKVVCVMSLRNLLGMPDEPHTRATRIVVVRYRDEFVGLIVDKVNKVTTYGEIHPPSSGQGRGREGVFMGIGQREDQLIGILKLEEILGG</sequence>
<dbReference type="Gene3D" id="2.30.30.40">
    <property type="entry name" value="SH3 Domains"/>
    <property type="match status" value="1"/>
</dbReference>
<dbReference type="STRING" id="189425.PGRAT_19980"/>
<gene>
    <name evidence="2" type="ORF">PGRAT_19980</name>
</gene>
<dbReference type="SUPFAM" id="SSF50341">
    <property type="entry name" value="CheW-like"/>
    <property type="match status" value="1"/>
</dbReference>
<dbReference type="InterPro" id="IPR002545">
    <property type="entry name" value="CheW-lke_dom"/>
</dbReference>
<dbReference type="Gene3D" id="2.40.50.180">
    <property type="entry name" value="CheA-289, Domain 4"/>
    <property type="match status" value="1"/>
</dbReference>
<dbReference type="OrthoDB" id="9794382at2"/>
<accession>A0A089M773</accession>
<dbReference type="Pfam" id="PF01584">
    <property type="entry name" value="CheW"/>
    <property type="match status" value="1"/>
</dbReference>
<organism evidence="2 3">
    <name type="scientific">Paenibacillus graminis</name>
    <dbReference type="NCBI Taxonomy" id="189425"/>
    <lineage>
        <taxon>Bacteria</taxon>
        <taxon>Bacillati</taxon>
        <taxon>Bacillota</taxon>
        <taxon>Bacilli</taxon>
        <taxon>Bacillales</taxon>
        <taxon>Paenibacillaceae</taxon>
        <taxon>Paenibacillus</taxon>
    </lineage>
</organism>
<dbReference type="Proteomes" id="UP000029500">
    <property type="component" value="Chromosome"/>
</dbReference>
<dbReference type="SMART" id="SM00260">
    <property type="entry name" value="CheW"/>
    <property type="match status" value="1"/>
</dbReference>
<dbReference type="GO" id="GO:0007165">
    <property type="term" value="P:signal transduction"/>
    <property type="evidence" value="ECO:0007669"/>
    <property type="project" value="InterPro"/>
</dbReference>
<evidence type="ECO:0000313" key="3">
    <source>
        <dbReference type="Proteomes" id="UP000029500"/>
    </source>
</evidence>
<dbReference type="GO" id="GO:0005829">
    <property type="term" value="C:cytosol"/>
    <property type="evidence" value="ECO:0007669"/>
    <property type="project" value="TreeGrafter"/>
</dbReference>
<dbReference type="PROSITE" id="PS50851">
    <property type="entry name" value="CHEW"/>
    <property type="match status" value="1"/>
</dbReference>
<dbReference type="InterPro" id="IPR039315">
    <property type="entry name" value="CheW"/>
</dbReference>
<dbReference type="HOGENOM" id="CLU_048995_3_1_9"/>
<protein>
    <submittedName>
        <fullName evidence="2">Chemotaxis protein CheW</fullName>
    </submittedName>
</protein>
<dbReference type="PANTHER" id="PTHR22617:SF23">
    <property type="entry name" value="CHEMOTAXIS PROTEIN CHEW"/>
    <property type="match status" value="1"/>
</dbReference>
<dbReference type="eggNOG" id="COG0835">
    <property type="taxonomic scope" value="Bacteria"/>
</dbReference>
<reference evidence="2 3" key="1">
    <citation type="submission" date="2014-08" db="EMBL/GenBank/DDBJ databases">
        <title>Comparative genomics of the Paenibacillus odorifer group.</title>
        <authorList>
            <person name="den Bakker H.C."/>
            <person name="Tsai Y.-C."/>
            <person name="Martin N."/>
            <person name="Korlach J."/>
            <person name="Wiedmann M."/>
        </authorList>
    </citation>
    <scope>NUCLEOTIDE SEQUENCE [LARGE SCALE GENOMIC DNA]</scope>
    <source>
        <strain evidence="2 3">DSM 15220</strain>
    </source>
</reference>
<dbReference type="PANTHER" id="PTHR22617">
    <property type="entry name" value="CHEMOTAXIS SENSOR HISTIDINE KINASE-RELATED"/>
    <property type="match status" value="1"/>
</dbReference>
<dbReference type="GO" id="GO:0006935">
    <property type="term" value="P:chemotaxis"/>
    <property type="evidence" value="ECO:0007669"/>
    <property type="project" value="InterPro"/>
</dbReference>
<dbReference type="RefSeq" id="WP_025703561.1">
    <property type="nucleotide sequence ID" value="NZ_JARLKO010000033.1"/>
</dbReference>
<keyword evidence="3" id="KW-1185">Reference proteome</keyword>